<reference evidence="2" key="1">
    <citation type="submission" date="2014-07" db="EMBL/GenBank/DDBJ databases">
        <title>Methanogenic archaea and the global carbon cycle.</title>
        <authorList>
            <person name="Henriksen J.R."/>
            <person name="Luke J."/>
            <person name="Reinhart S."/>
            <person name="Benedict M.N."/>
            <person name="Youngblut N.D."/>
            <person name="Metcalf M.E."/>
            <person name="Whitaker R.J."/>
            <person name="Metcalf W.W."/>
        </authorList>
    </citation>
    <scope>NUCLEOTIDE SEQUENCE [LARGE SCALE GENOMIC DNA]</scope>
    <source>
        <strain evidence="2">3</strain>
    </source>
</reference>
<dbReference type="KEGG" id="mbak:MSBR3_2322"/>
<feature type="transmembrane region" description="Helical" evidence="1">
    <location>
        <begin position="20"/>
        <end position="38"/>
    </location>
</feature>
<feature type="transmembrane region" description="Helical" evidence="1">
    <location>
        <begin position="127"/>
        <end position="144"/>
    </location>
</feature>
<dbReference type="HOGENOM" id="CLU_070501_0_0_2"/>
<sequence>MSSSGVLFPLKTEHSIKDRLYWNFLNIIPFLIGSIAIARDSLKWVAVYIGIALFFFLVLEFRFVCTHCFYYIQSKGCVKCMMLSGVPKIFKDRPGPHSLFEKIITVLGALSVFLFPVYWIISDPLLLGTYIVAWVLFFLTAYRYECVRCINFECPMNWVPAGVKEEFEKRDGISENIGFSREELQAAGSGRSVSLRVEHEFKDFLYWNFVTLTILFSAGLAIGISSTGWLLAYILTLFFHFNILEQSFFCTHCPYYPKEGKKLGCMMNWGWPKHFRSRPYPPGKFDLAVTTLGFLVVILFPVPWLLREQFLLGAYLVSISIFLLTIWRYECCRCIYFGCPFNRVSVEVRNEFEREKRLSASLKNIKL</sequence>
<dbReference type="EMBL" id="CP009517">
    <property type="protein sequence ID" value="AKB82900.1"/>
    <property type="molecule type" value="Genomic_DNA"/>
</dbReference>
<proteinExistence type="predicted"/>
<keyword evidence="3" id="KW-1185">Reference proteome</keyword>
<dbReference type="PATRIC" id="fig|1434107.4.peg.2938"/>
<feature type="transmembrane region" description="Helical" evidence="1">
    <location>
        <begin position="230"/>
        <end position="251"/>
    </location>
</feature>
<feature type="transmembrane region" description="Helical" evidence="1">
    <location>
        <begin position="285"/>
        <end position="304"/>
    </location>
</feature>
<evidence type="ECO:0000313" key="2">
    <source>
        <dbReference type="EMBL" id="AKB82900.1"/>
    </source>
</evidence>
<keyword evidence="1" id="KW-0812">Transmembrane</keyword>
<feature type="transmembrane region" description="Helical" evidence="1">
    <location>
        <begin position="204"/>
        <end position="224"/>
    </location>
</feature>
<protein>
    <submittedName>
        <fullName evidence="2">Uncharacterized protein</fullName>
    </submittedName>
</protein>
<gene>
    <name evidence="2" type="ORF">MSBR3_2322</name>
</gene>
<dbReference type="OrthoDB" id="132852at2157"/>
<evidence type="ECO:0000313" key="3">
    <source>
        <dbReference type="Proteomes" id="UP000033066"/>
    </source>
</evidence>
<dbReference type="Proteomes" id="UP000033066">
    <property type="component" value="Chromosome"/>
</dbReference>
<keyword evidence="1" id="KW-0472">Membrane</keyword>
<feature type="transmembrane region" description="Helical" evidence="1">
    <location>
        <begin position="44"/>
        <end position="72"/>
    </location>
</feature>
<evidence type="ECO:0000256" key="1">
    <source>
        <dbReference type="SAM" id="Phobius"/>
    </source>
</evidence>
<dbReference type="GeneID" id="24789905"/>
<dbReference type="RefSeq" id="WP_048108525.1">
    <property type="nucleotide sequence ID" value="NZ_CP009517.1"/>
</dbReference>
<feature type="transmembrane region" description="Helical" evidence="1">
    <location>
        <begin position="310"/>
        <end position="327"/>
    </location>
</feature>
<dbReference type="AlphaFoldDB" id="A0A0E3WWM1"/>
<keyword evidence="1" id="KW-1133">Transmembrane helix</keyword>
<name>A0A0E3WWM1_METBA</name>
<feature type="transmembrane region" description="Helical" evidence="1">
    <location>
        <begin position="103"/>
        <end position="121"/>
    </location>
</feature>
<accession>A0A0E3WWM1</accession>
<organism evidence="2 3">
    <name type="scientific">Methanosarcina barkeri 3</name>
    <dbReference type="NCBI Taxonomy" id="1434107"/>
    <lineage>
        <taxon>Archaea</taxon>
        <taxon>Methanobacteriati</taxon>
        <taxon>Methanobacteriota</taxon>
        <taxon>Stenosarchaea group</taxon>
        <taxon>Methanomicrobia</taxon>
        <taxon>Methanosarcinales</taxon>
        <taxon>Methanosarcinaceae</taxon>
        <taxon>Methanosarcina</taxon>
    </lineage>
</organism>